<evidence type="ECO:0000313" key="1">
    <source>
        <dbReference type="EMBL" id="CDY51018.1"/>
    </source>
</evidence>
<dbReference type="PaxDb" id="3708-A0A078IPP3"/>
<proteinExistence type="predicted"/>
<sequence>MVRGLLAILRSCTRNRAMCSMAGLLAYMASCY</sequence>
<dbReference type="EMBL" id="LK032957">
    <property type="protein sequence ID" value="CDY51018.1"/>
    <property type="molecule type" value="Genomic_DNA"/>
</dbReference>
<protein>
    <submittedName>
        <fullName evidence="1">BnaC04g55310D protein</fullName>
    </submittedName>
</protein>
<keyword evidence="2" id="KW-1185">Reference proteome</keyword>
<gene>
    <name evidence="1" type="primary">BnaC04g55310D</name>
    <name evidence="1" type="ORF">GSBRNA2T00098020001</name>
</gene>
<name>A0A078IPP3_BRANA</name>
<reference evidence="1 2" key="1">
    <citation type="journal article" date="2014" name="Science">
        <title>Plant genetics. Early allopolyploid evolution in the post-Neolithic Brassica napus oilseed genome.</title>
        <authorList>
            <person name="Chalhoub B."/>
            <person name="Denoeud F."/>
            <person name="Liu S."/>
            <person name="Parkin I.A."/>
            <person name="Tang H."/>
            <person name="Wang X."/>
            <person name="Chiquet J."/>
            <person name="Belcram H."/>
            <person name="Tong C."/>
            <person name="Samans B."/>
            <person name="Correa M."/>
            <person name="Da Silva C."/>
            <person name="Just J."/>
            <person name="Falentin C."/>
            <person name="Koh C.S."/>
            <person name="Le Clainche I."/>
            <person name="Bernard M."/>
            <person name="Bento P."/>
            <person name="Noel B."/>
            <person name="Labadie K."/>
            <person name="Alberti A."/>
            <person name="Charles M."/>
            <person name="Arnaud D."/>
            <person name="Guo H."/>
            <person name="Daviaud C."/>
            <person name="Alamery S."/>
            <person name="Jabbari K."/>
            <person name="Zhao M."/>
            <person name="Edger P.P."/>
            <person name="Chelaifa H."/>
            <person name="Tack D."/>
            <person name="Lassalle G."/>
            <person name="Mestiri I."/>
            <person name="Schnel N."/>
            <person name="Le Paslier M.C."/>
            <person name="Fan G."/>
            <person name="Renault V."/>
            <person name="Bayer P.E."/>
            <person name="Golicz A.A."/>
            <person name="Manoli S."/>
            <person name="Lee T.H."/>
            <person name="Thi V.H."/>
            <person name="Chalabi S."/>
            <person name="Hu Q."/>
            <person name="Fan C."/>
            <person name="Tollenaere R."/>
            <person name="Lu Y."/>
            <person name="Battail C."/>
            <person name="Shen J."/>
            <person name="Sidebottom C.H."/>
            <person name="Wang X."/>
            <person name="Canaguier A."/>
            <person name="Chauveau A."/>
            <person name="Berard A."/>
            <person name="Deniot G."/>
            <person name="Guan M."/>
            <person name="Liu Z."/>
            <person name="Sun F."/>
            <person name="Lim Y.P."/>
            <person name="Lyons E."/>
            <person name="Town C.D."/>
            <person name="Bancroft I."/>
            <person name="Wang X."/>
            <person name="Meng J."/>
            <person name="Ma J."/>
            <person name="Pires J.C."/>
            <person name="King G.J."/>
            <person name="Brunel D."/>
            <person name="Delourme R."/>
            <person name="Renard M."/>
            <person name="Aury J.M."/>
            <person name="Adams K.L."/>
            <person name="Batley J."/>
            <person name="Snowdon R.J."/>
            <person name="Tost J."/>
            <person name="Edwards D."/>
            <person name="Zhou Y."/>
            <person name="Hua W."/>
            <person name="Sharpe A.G."/>
            <person name="Paterson A.H."/>
            <person name="Guan C."/>
            <person name="Wincker P."/>
        </authorList>
    </citation>
    <scope>NUCLEOTIDE SEQUENCE [LARGE SCALE GENOMIC DNA]</scope>
    <source>
        <strain evidence="2">cv. Darmor-bzh</strain>
    </source>
</reference>
<evidence type="ECO:0000313" key="2">
    <source>
        <dbReference type="Proteomes" id="UP000028999"/>
    </source>
</evidence>
<dbReference type="AlphaFoldDB" id="A0A078IPP3"/>
<organism evidence="1 2">
    <name type="scientific">Brassica napus</name>
    <name type="common">Rape</name>
    <dbReference type="NCBI Taxonomy" id="3708"/>
    <lineage>
        <taxon>Eukaryota</taxon>
        <taxon>Viridiplantae</taxon>
        <taxon>Streptophyta</taxon>
        <taxon>Embryophyta</taxon>
        <taxon>Tracheophyta</taxon>
        <taxon>Spermatophyta</taxon>
        <taxon>Magnoliopsida</taxon>
        <taxon>eudicotyledons</taxon>
        <taxon>Gunneridae</taxon>
        <taxon>Pentapetalae</taxon>
        <taxon>rosids</taxon>
        <taxon>malvids</taxon>
        <taxon>Brassicales</taxon>
        <taxon>Brassicaceae</taxon>
        <taxon>Brassiceae</taxon>
        <taxon>Brassica</taxon>
    </lineage>
</organism>
<dbReference type="Gramene" id="CDY51018">
    <property type="protein sequence ID" value="CDY51018"/>
    <property type="gene ID" value="GSBRNA2T00098020001"/>
</dbReference>
<accession>A0A078IPP3</accession>
<dbReference type="STRING" id="3708.A0A078IPP3"/>
<dbReference type="Proteomes" id="UP000028999">
    <property type="component" value="Unassembled WGS sequence"/>
</dbReference>